<evidence type="ECO:0000256" key="2">
    <source>
        <dbReference type="SAM" id="MobiDB-lite"/>
    </source>
</evidence>
<dbReference type="AlphaFoldDB" id="A0A8A3P3E1"/>
<feature type="region of interest" description="Disordered" evidence="2">
    <location>
        <begin position="1"/>
        <end position="20"/>
    </location>
</feature>
<dbReference type="Proteomes" id="UP000672032">
    <property type="component" value="Chromosome 2"/>
</dbReference>
<evidence type="ECO:0000256" key="1">
    <source>
        <dbReference type="ARBA" id="ARBA00008987"/>
    </source>
</evidence>
<dbReference type="Pfam" id="PF06110">
    <property type="entry name" value="TXD17-like_Trx"/>
    <property type="match status" value="1"/>
</dbReference>
<dbReference type="OrthoDB" id="78947at2759"/>
<gene>
    <name evidence="4" type="ORF">DSL72_000673</name>
</gene>
<feature type="domain" description="Thioredoxin" evidence="3">
    <location>
        <begin position="17"/>
        <end position="118"/>
    </location>
</feature>
<name>A0A8A3P3E1_9HELO</name>
<sequence length="126" mass="14310">MPVTKEFKLPSSPKSLDLPEKPGQKLFLSFISSTDPVTQQPWCPDVRAALPVIEAKFAGDEFEVRLVEVGQRSEWRVPDNVFRTTWNVDNVPTLVRYERVDGEVKETGRLVENEILNQGSLNDLVQ</sequence>
<dbReference type="InterPro" id="IPR010357">
    <property type="entry name" value="TXNDC17_dom"/>
</dbReference>
<dbReference type="EMBL" id="CP063406">
    <property type="protein sequence ID" value="QSZ31110.1"/>
    <property type="molecule type" value="Genomic_DNA"/>
</dbReference>
<dbReference type="InterPro" id="IPR045108">
    <property type="entry name" value="TXNDC17-like"/>
</dbReference>
<reference evidence="4" key="1">
    <citation type="submission" date="2020-10" db="EMBL/GenBank/DDBJ databases">
        <title>Genome Sequence of Monilinia vaccinii-corymbosi Sheds Light on Mummy Berry Disease Infection of Blueberry and Mating Type.</title>
        <authorList>
            <person name="Yow A.G."/>
            <person name="Zhang Y."/>
            <person name="Bansal K."/>
            <person name="Eacker S.M."/>
            <person name="Sullivan S."/>
            <person name="Liachko I."/>
            <person name="Cubeta M.A."/>
            <person name="Rollins J.A."/>
            <person name="Ashrafi H."/>
        </authorList>
    </citation>
    <scope>NUCLEOTIDE SEQUENCE</scope>
    <source>
        <strain evidence="4">RL-1</strain>
    </source>
</reference>
<evidence type="ECO:0000313" key="5">
    <source>
        <dbReference type="Proteomes" id="UP000672032"/>
    </source>
</evidence>
<proteinExistence type="inferred from homology"/>
<dbReference type="GO" id="GO:0047134">
    <property type="term" value="F:protein-disulfide reductase [NAD(P)H] activity"/>
    <property type="evidence" value="ECO:0007669"/>
    <property type="project" value="InterPro"/>
</dbReference>
<keyword evidence="5" id="KW-1185">Reference proteome</keyword>
<accession>A0A8A3P3E1</accession>
<dbReference type="PANTHER" id="PTHR12452">
    <property type="entry name" value="42-9-9 PROTEIN-RELATED"/>
    <property type="match status" value="1"/>
</dbReference>
<comment type="similarity">
    <text evidence="1">Belongs to the thioredoxin family.</text>
</comment>
<dbReference type="GO" id="GO:0005829">
    <property type="term" value="C:cytosol"/>
    <property type="evidence" value="ECO:0007669"/>
    <property type="project" value="TreeGrafter"/>
</dbReference>
<dbReference type="SUPFAM" id="SSF52833">
    <property type="entry name" value="Thioredoxin-like"/>
    <property type="match status" value="1"/>
</dbReference>
<organism evidence="4 5">
    <name type="scientific">Monilinia vaccinii-corymbosi</name>
    <dbReference type="NCBI Taxonomy" id="61207"/>
    <lineage>
        <taxon>Eukaryota</taxon>
        <taxon>Fungi</taxon>
        <taxon>Dikarya</taxon>
        <taxon>Ascomycota</taxon>
        <taxon>Pezizomycotina</taxon>
        <taxon>Leotiomycetes</taxon>
        <taxon>Helotiales</taxon>
        <taxon>Sclerotiniaceae</taxon>
        <taxon>Monilinia</taxon>
    </lineage>
</organism>
<evidence type="ECO:0000313" key="4">
    <source>
        <dbReference type="EMBL" id="QSZ31110.1"/>
    </source>
</evidence>
<evidence type="ECO:0000259" key="3">
    <source>
        <dbReference type="Pfam" id="PF06110"/>
    </source>
</evidence>
<dbReference type="Gene3D" id="3.40.30.10">
    <property type="entry name" value="Glutaredoxin"/>
    <property type="match status" value="1"/>
</dbReference>
<protein>
    <recommendedName>
        <fullName evidence="3">Thioredoxin domain-containing protein</fullName>
    </recommendedName>
</protein>
<dbReference type="InterPro" id="IPR036249">
    <property type="entry name" value="Thioredoxin-like_sf"/>
</dbReference>
<dbReference type="PANTHER" id="PTHR12452:SF0">
    <property type="entry name" value="THIOREDOXIN DOMAIN-CONTAINING PROTEIN 17"/>
    <property type="match status" value="1"/>
</dbReference>